<evidence type="ECO:0000313" key="2">
    <source>
        <dbReference type="Proteomes" id="UP001500266"/>
    </source>
</evidence>
<dbReference type="SUPFAM" id="SSF47240">
    <property type="entry name" value="Ferritin-like"/>
    <property type="match status" value="1"/>
</dbReference>
<dbReference type="EMBL" id="BAABDO010000001">
    <property type="protein sequence ID" value="GAA4126726.1"/>
    <property type="molecule type" value="Genomic_DNA"/>
</dbReference>
<protein>
    <submittedName>
        <fullName evidence="1">Benzoyl-CoA 2,3-epoxidase subunit BoxB</fullName>
    </submittedName>
</protein>
<dbReference type="InterPro" id="IPR017635">
    <property type="entry name" value="Benzoyl_CoA_Oase_BoxB"/>
</dbReference>
<comment type="caution">
    <text evidence="1">The sequence shown here is derived from an EMBL/GenBank/DDBJ whole genome shotgun (WGS) entry which is preliminary data.</text>
</comment>
<gene>
    <name evidence="1" type="primary">boxB</name>
    <name evidence="1" type="ORF">GCM10022416_00630</name>
</gene>
<dbReference type="Proteomes" id="UP001500266">
    <property type="component" value="Unassembled WGS sequence"/>
</dbReference>
<evidence type="ECO:0000313" key="1">
    <source>
        <dbReference type="EMBL" id="GAA4126726.1"/>
    </source>
</evidence>
<reference evidence="2" key="1">
    <citation type="journal article" date="2019" name="Int. J. Syst. Evol. Microbiol.">
        <title>The Global Catalogue of Microorganisms (GCM) 10K type strain sequencing project: providing services to taxonomists for standard genome sequencing and annotation.</title>
        <authorList>
            <consortium name="The Broad Institute Genomics Platform"/>
            <consortium name="The Broad Institute Genome Sequencing Center for Infectious Disease"/>
            <person name="Wu L."/>
            <person name="Ma J."/>
        </authorList>
    </citation>
    <scope>NUCLEOTIDE SEQUENCE [LARGE SCALE GENOMIC DNA]</scope>
    <source>
        <strain evidence="2">JCM 17316</strain>
    </source>
</reference>
<name>A0ABP7XWH8_9ACTN</name>
<dbReference type="PANTHER" id="PTHR30458:SF0">
    <property type="entry name" value="1,2-PHENYLACETYL-COA EPOXIDASE, SUBUNIT C"/>
    <property type="match status" value="1"/>
</dbReference>
<dbReference type="RefSeq" id="WP_345016172.1">
    <property type="nucleotide sequence ID" value="NZ_BAABDO010000001.1"/>
</dbReference>
<dbReference type="InterPro" id="IPR012348">
    <property type="entry name" value="RNR-like"/>
</dbReference>
<keyword evidence="2" id="KW-1185">Reference proteome</keyword>
<dbReference type="NCBIfam" id="TIGR03225">
    <property type="entry name" value="benzo_boxB"/>
    <property type="match status" value="1"/>
</dbReference>
<dbReference type="PANTHER" id="PTHR30458">
    <property type="entry name" value="PHENYLACETIC ACID DEGRADATION PROTEIN PAA"/>
    <property type="match status" value="1"/>
</dbReference>
<accession>A0ABP7XWH8</accession>
<dbReference type="Gene3D" id="1.10.620.20">
    <property type="entry name" value="Ribonucleotide Reductase, subunit A"/>
    <property type="match status" value="1"/>
</dbReference>
<dbReference type="InterPro" id="IPR009078">
    <property type="entry name" value="Ferritin-like_SF"/>
</dbReference>
<proteinExistence type="predicted"/>
<sequence>MAIAADYTEKIPNNVDLHEDRRLQRALESWQPNFLSWWDSMGPALPTRDVYLRTAVNVGREGWAHFGYVAMRDYRWGIFLADRKPDRRIAFGRHKGEPVWQQVPGEYRADLQRLIVIQGDTEPASVEQQRHLGATAPSLYDLRNLFQVNVEEGRHLWAMVYLLHAYFGREGREEAELLLHRNSGSEESPRILGAFNEETPDWLSFFMFTYFTDRDGKYQLGTLKESAFDPLSRTCEFMLKEESHHMFVGTTGIDRVVQRTVQLMLEHDTDDVVAHGGIPLDIIQKYLNFHFSVSLDLFGSETSTNVANYFTAGLKGRWAEERRRDDHVLTDDSIMVDAIVDGKPGQTEVAALVGLNTDLRREYIGDCQNGVNRWNRILEEAGIDRRLRLPHVAFNRKVGAFAGIEATPDGEVLSADEWERRKGEWLPTEVDRTHVRSLMQPVYERGKVAAWLAPPRQGINGKPTDYEYVHLA</sequence>
<dbReference type="InterPro" id="IPR052703">
    <property type="entry name" value="Aromatic_CoA_ox/epox"/>
</dbReference>
<organism evidence="1 2">
    <name type="scientific">Actinomadura keratinilytica</name>
    <dbReference type="NCBI Taxonomy" id="547461"/>
    <lineage>
        <taxon>Bacteria</taxon>
        <taxon>Bacillati</taxon>
        <taxon>Actinomycetota</taxon>
        <taxon>Actinomycetes</taxon>
        <taxon>Streptosporangiales</taxon>
        <taxon>Thermomonosporaceae</taxon>
        <taxon>Actinomadura</taxon>
    </lineage>
</organism>